<dbReference type="PROSITE" id="PS00893">
    <property type="entry name" value="NUDIX_BOX"/>
    <property type="match status" value="1"/>
</dbReference>
<dbReference type="PANTHER" id="PTHR12992">
    <property type="entry name" value="NUDIX HYDROLASE"/>
    <property type="match status" value="1"/>
</dbReference>
<keyword evidence="5" id="KW-0460">Magnesium</keyword>
<evidence type="ECO:0000313" key="9">
    <source>
        <dbReference type="Proteomes" id="UP000549616"/>
    </source>
</evidence>
<evidence type="ECO:0000256" key="1">
    <source>
        <dbReference type="ARBA" id="ARBA00001936"/>
    </source>
</evidence>
<evidence type="ECO:0000256" key="3">
    <source>
        <dbReference type="ARBA" id="ARBA00022723"/>
    </source>
</evidence>
<dbReference type="CDD" id="cd03426">
    <property type="entry name" value="NUDIX_CoAse_Nudt7"/>
    <property type="match status" value="1"/>
</dbReference>
<evidence type="ECO:0000313" key="8">
    <source>
        <dbReference type="EMBL" id="NYI92453.1"/>
    </source>
</evidence>
<sequence length="192" mass="20621">MEIDLGEFERIAVPLDGRRAAAVAIVVSGAAAEPVIWLTRRAAGMRAHPGQFALPGGRADPGEDAVAAAVRELAEELGVVASRADCAGLLDDYPTRSGYVITPVVLRLGATPQPRPNPAEVAHVHTIPVRDLAVEPRFLTIPESDRPVIQLPLAGHLVHAPTAAVLYQFREIALYGRTTRVAHLEQPVFAWR</sequence>
<name>A0A853BAP6_9PSEU</name>
<evidence type="ECO:0000256" key="6">
    <source>
        <dbReference type="ARBA" id="ARBA00023211"/>
    </source>
</evidence>
<comment type="caution">
    <text evidence="8">The sequence shown here is derived from an EMBL/GenBank/DDBJ whole genome shotgun (WGS) entry which is preliminary data.</text>
</comment>
<gene>
    <name evidence="8" type="ORF">HNR02_005828</name>
</gene>
<dbReference type="GO" id="GO:0010945">
    <property type="term" value="F:coenzyme A diphosphatase activity"/>
    <property type="evidence" value="ECO:0007669"/>
    <property type="project" value="InterPro"/>
</dbReference>
<dbReference type="InterPro" id="IPR045121">
    <property type="entry name" value="CoAse"/>
</dbReference>
<dbReference type="RefSeq" id="WP_179776722.1">
    <property type="nucleotide sequence ID" value="NZ_JACCFK010000002.1"/>
</dbReference>
<dbReference type="GO" id="GO:0046872">
    <property type="term" value="F:metal ion binding"/>
    <property type="evidence" value="ECO:0007669"/>
    <property type="project" value="UniProtKB-KW"/>
</dbReference>
<dbReference type="PANTHER" id="PTHR12992:SF11">
    <property type="entry name" value="MITOCHONDRIAL COENZYME A DIPHOSPHATASE NUDT8"/>
    <property type="match status" value="1"/>
</dbReference>
<dbReference type="PROSITE" id="PS51462">
    <property type="entry name" value="NUDIX"/>
    <property type="match status" value="1"/>
</dbReference>
<dbReference type="InterPro" id="IPR000086">
    <property type="entry name" value="NUDIX_hydrolase_dom"/>
</dbReference>
<evidence type="ECO:0000259" key="7">
    <source>
        <dbReference type="PROSITE" id="PS51462"/>
    </source>
</evidence>
<dbReference type="InterPro" id="IPR020084">
    <property type="entry name" value="NUDIX_hydrolase_CS"/>
</dbReference>
<comment type="cofactor">
    <cofactor evidence="2">
        <name>Mg(2+)</name>
        <dbReference type="ChEBI" id="CHEBI:18420"/>
    </cofactor>
</comment>
<comment type="cofactor">
    <cofactor evidence="1">
        <name>Mn(2+)</name>
        <dbReference type="ChEBI" id="CHEBI:29035"/>
    </cofactor>
</comment>
<dbReference type="Proteomes" id="UP000549616">
    <property type="component" value="Unassembled WGS sequence"/>
</dbReference>
<keyword evidence="6" id="KW-0464">Manganese</keyword>
<feature type="domain" description="Nudix hydrolase" evidence="7">
    <location>
        <begin position="17"/>
        <end position="153"/>
    </location>
</feature>
<keyword evidence="4" id="KW-0378">Hydrolase</keyword>
<evidence type="ECO:0000256" key="2">
    <source>
        <dbReference type="ARBA" id="ARBA00001946"/>
    </source>
</evidence>
<organism evidence="8 9">
    <name type="scientific">Amycolatopsis endophytica</name>
    <dbReference type="NCBI Taxonomy" id="860233"/>
    <lineage>
        <taxon>Bacteria</taxon>
        <taxon>Bacillati</taxon>
        <taxon>Actinomycetota</taxon>
        <taxon>Actinomycetes</taxon>
        <taxon>Pseudonocardiales</taxon>
        <taxon>Pseudonocardiaceae</taxon>
        <taxon>Amycolatopsis</taxon>
    </lineage>
</organism>
<evidence type="ECO:0000256" key="5">
    <source>
        <dbReference type="ARBA" id="ARBA00022842"/>
    </source>
</evidence>
<evidence type="ECO:0000256" key="4">
    <source>
        <dbReference type="ARBA" id="ARBA00022801"/>
    </source>
</evidence>
<accession>A0A853BAP6</accession>
<dbReference type="Pfam" id="PF00293">
    <property type="entry name" value="NUDIX"/>
    <property type="match status" value="1"/>
</dbReference>
<reference evidence="8 9" key="1">
    <citation type="submission" date="2020-07" db="EMBL/GenBank/DDBJ databases">
        <title>Sequencing the genomes of 1000 actinobacteria strains.</title>
        <authorList>
            <person name="Klenk H.-P."/>
        </authorList>
    </citation>
    <scope>NUCLEOTIDE SEQUENCE [LARGE SCALE GENOMIC DNA]</scope>
    <source>
        <strain evidence="8 9">DSM 104006</strain>
    </source>
</reference>
<dbReference type="InterPro" id="IPR015797">
    <property type="entry name" value="NUDIX_hydrolase-like_dom_sf"/>
</dbReference>
<protein>
    <submittedName>
        <fullName evidence="8">8-oxo-dGTP pyrophosphatase MutT (NUDIX family)</fullName>
    </submittedName>
</protein>
<proteinExistence type="predicted"/>
<keyword evidence="3" id="KW-0479">Metal-binding</keyword>
<keyword evidence="9" id="KW-1185">Reference proteome</keyword>
<dbReference type="SUPFAM" id="SSF55811">
    <property type="entry name" value="Nudix"/>
    <property type="match status" value="1"/>
</dbReference>
<dbReference type="Gene3D" id="3.90.79.10">
    <property type="entry name" value="Nucleoside Triphosphate Pyrophosphohydrolase"/>
    <property type="match status" value="1"/>
</dbReference>
<dbReference type="AlphaFoldDB" id="A0A853BAP6"/>
<dbReference type="EMBL" id="JACCFK010000002">
    <property type="protein sequence ID" value="NYI92453.1"/>
    <property type="molecule type" value="Genomic_DNA"/>
</dbReference>